<dbReference type="InterPro" id="IPR036388">
    <property type="entry name" value="WH-like_DNA-bd_sf"/>
</dbReference>
<dbReference type="SUPFAM" id="SSF46894">
    <property type="entry name" value="C-terminal effector domain of the bipartite response regulators"/>
    <property type="match status" value="1"/>
</dbReference>
<evidence type="ECO:0000259" key="4">
    <source>
        <dbReference type="PROSITE" id="PS50043"/>
    </source>
</evidence>
<evidence type="ECO:0000256" key="2">
    <source>
        <dbReference type="ARBA" id="ARBA00023125"/>
    </source>
</evidence>
<comment type="caution">
    <text evidence="5">The sequence shown here is derived from an EMBL/GenBank/DDBJ whole genome shotgun (WGS) entry which is preliminary data.</text>
</comment>
<evidence type="ECO:0000256" key="3">
    <source>
        <dbReference type="ARBA" id="ARBA00023163"/>
    </source>
</evidence>
<dbReference type="PANTHER" id="PTHR44688:SF16">
    <property type="entry name" value="DNA-BINDING TRANSCRIPTIONAL ACTIVATOR DEVR_DOSR"/>
    <property type="match status" value="1"/>
</dbReference>
<proteinExistence type="predicted"/>
<dbReference type="PROSITE" id="PS50043">
    <property type="entry name" value="HTH_LUXR_2"/>
    <property type="match status" value="1"/>
</dbReference>
<dbReference type="Gene3D" id="1.10.10.10">
    <property type="entry name" value="Winged helix-like DNA-binding domain superfamily/Winged helix DNA-binding domain"/>
    <property type="match status" value="1"/>
</dbReference>
<dbReference type="PANTHER" id="PTHR44688">
    <property type="entry name" value="DNA-BINDING TRANSCRIPTIONAL ACTIVATOR DEVR_DOSR"/>
    <property type="match status" value="1"/>
</dbReference>
<keyword evidence="2" id="KW-0238">DNA-binding</keyword>
<keyword evidence="3" id="KW-0804">Transcription</keyword>
<name>A0ABV3PBN3_9ACTN</name>
<dbReference type="CDD" id="cd06170">
    <property type="entry name" value="LuxR_C_like"/>
    <property type="match status" value="1"/>
</dbReference>
<dbReference type="SMART" id="SM00421">
    <property type="entry name" value="HTH_LUXR"/>
    <property type="match status" value="1"/>
</dbReference>
<dbReference type="RefSeq" id="WP_367640244.1">
    <property type="nucleotide sequence ID" value="NZ_JBFNQN010000015.1"/>
</dbReference>
<feature type="domain" description="HTH luxR-type" evidence="4">
    <location>
        <begin position="251"/>
        <end position="316"/>
    </location>
</feature>
<dbReference type="EMBL" id="JBFNQN010000015">
    <property type="protein sequence ID" value="MEW9267058.1"/>
    <property type="molecule type" value="Genomic_DNA"/>
</dbReference>
<reference evidence="5 6" key="1">
    <citation type="submission" date="2024-07" db="EMBL/GenBank/DDBJ databases">
        <authorList>
            <person name="Thanompreechachai J."/>
            <person name="Duangmal K."/>
        </authorList>
    </citation>
    <scope>NUCLEOTIDE SEQUENCE [LARGE SCALE GENOMIC DNA]</scope>
    <source>
        <strain evidence="5 6">KCTC 19886</strain>
    </source>
</reference>
<dbReference type="Pfam" id="PF00196">
    <property type="entry name" value="GerE"/>
    <property type="match status" value="1"/>
</dbReference>
<dbReference type="Proteomes" id="UP001555826">
    <property type="component" value="Unassembled WGS sequence"/>
</dbReference>
<evidence type="ECO:0000313" key="5">
    <source>
        <dbReference type="EMBL" id="MEW9267058.1"/>
    </source>
</evidence>
<dbReference type="InterPro" id="IPR016032">
    <property type="entry name" value="Sig_transdc_resp-reg_C-effctor"/>
</dbReference>
<sequence>MDTELLAAAAGLGVLAGGGGADVGSDALGLLARLIPSDASALQVVAAGAAAQVPTRTLASRGFAHQWGDAVAQDWMHEPDLDYLCASWPPPTLSTDTGNRFRERTFFRRHLEPEGFVDGMSVHLVDADGATAGFAHFSARSPRFGAAEQARVAALVPALNAVVTRLRNAAVDDGAQGAAALLDARGLHPLPGADAPAVLGDPRLARALRAVRTVPGRRLDAWWDAGGTWYRVVAQPEPGGHGDRLQVLLEPGEVPCGLSRRELDVLTCVAAGMANAEIAERLGISVRTVHTHVDAVRWKTGSASRVHAASWAHREGVLHLAPDASAEDVRLLLHRL</sequence>
<keyword evidence="1" id="KW-0805">Transcription regulation</keyword>
<protein>
    <submittedName>
        <fullName evidence="5">LuxR C-terminal-related transcriptional regulator</fullName>
    </submittedName>
</protein>
<gene>
    <name evidence="5" type="ORF">AB1207_20090</name>
</gene>
<keyword evidence="6" id="KW-1185">Reference proteome</keyword>
<evidence type="ECO:0000256" key="1">
    <source>
        <dbReference type="ARBA" id="ARBA00023015"/>
    </source>
</evidence>
<evidence type="ECO:0000313" key="6">
    <source>
        <dbReference type="Proteomes" id="UP001555826"/>
    </source>
</evidence>
<accession>A0ABV3PBN3</accession>
<dbReference type="PROSITE" id="PS00622">
    <property type="entry name" value="HTH_LUXR_1"/>
    <property type="match status" value="1"/>
</dbReference>
<organism evidence="5 6">
    <name type="scientific">Kineococcus endophyticus</name>
    <dbReference type="NCBI Taxonomy" id="1181883"/>
    <lineage>
        <taxon>Bacteria</taxon>
        <taxon>Bacillati</taxon>
        <taxon>Actinomycetota</taxon>
        <taxon>Actinomycetes</taxon>
        <taxon>Kineosporiales</taxon>
        <taxon>Kineosporiaceae</taxon>
        <taxon>Kineococcus</taxon>
    </lineage>
</organism>
<dbReference type="InterPro" id="IPR000792">
    <property type="entry name" value="Tscrpt_reg_LuxR_C"/>
</dbReference>
<dbReference type="PRINTS" id="PR00038">
    <property type="entry name" value="HTHLUXR"/>
</dbReference>